<dbReference type="Proteomes" id="UP000504638">
    <property type="component" value="Unplaced"/>
</dbReference>
<gene>
    <name evidence="3 5" type="ORF">P152DRAFT_462196</name>
</gene>
<evidence type="ECO:0000313" key="3">
    <source>
        <dbReference type="EMBL" id="KAF1808798.1"/>
    </source>
</evidence>
<accession>A0A6G1FSV6</accession>
<dbReference type="RefSeq" id="XP_033530429.1">
    <property type="nucleotide sequence ID" value="XM_033680282.1"/>
</dbReference>
<dbReference type="AlphaFoldDB" id="A0A6G1FSV6"/>
<evidence type="ECO:0000259" key="2">
    <source>
        <dbReference type="SMART" id="SM00661"/>
    </source>
</evidence>
<reference evidence="3 5" key="1">
    <citation type="submission" date="2020-01" db="EMBL/GenBank/DDBJ databases">
        <authorList>
            <consortium name="DOE Joint Genome Institute"/>
            <person name="Haridas S."/>
            <person name="Albert R."/>
            <person name="Binder M."/>
            <person name="Bloem J."/>
            <person name="Labutti K."/>
            <person name="Salamov A."/>
            <person name="Andreopoulos B."/>
            <person name="Baker S.E."/>
            <person name="Barry K."/>
            <person name="Bills G."/>
            <person name="Bluhm B.H."/>
            <person name="Cannon C."/>
            <person name="Castanera R."/>
            <person name="Culley D.E."/>
            <person name="Daum C."/>
            <person name="Ezra D."/>
            <person name="Gonzalez J.B."/>
            <person name="Henrissat B."/>
            <person name="Kuo A."/>
            <person name="Liang C."/>
            <person name="Lipzen A."/>
            <person name="Lutzoni F."/>
            <person name="Magnuson J."/>
            <person name="Mondo S."/>
            <person name="Nolan M."/>
            <person name="Ohm R."/>
            <person name="Pangilinan J."/>
            <person name="Park H.-J."/>
            <person name="Ramirez L."/>
            <person name="Alfaro M."/>
            <person name="Sun H."/>
            <person name="Tritt A."/>
            <person name="Yoshinaga Y."/>
            <person name="Zwiers L.-H."/>
            <person name="Turgeon B.G."/>
            <person name="Goodwin S.B."/>
            <person name="Spatafora J.W."/>
            <person name="Crous P.W."/>
            <person name="Grigoriev I.V."/>
        </authorList>
    </citation>
    <scope>NUCLEOTIDE SEQUENCE</scope>
    <source>
        <strain evidence="3 5">CBS 781.70</strain>
    </source>
</reference>
<keyword evidence="4" id="KW-1185">Reference proteome</keyword>
<dbReference type="SMART" id="SM00661">
    <property type="entry name" value="RPOL9"/>
    <property type="match status" value="1"/>
</dbReference>
<reference evidence="5" key="3">
    <citation type="submission" date="2025-04" db="UniProtKB">
        <authorList>
            <consortium name="RefSeq"/>
        </authorList>
    </citation>
    <scope>IDENTIFICATION</scope>
    <source>
        <strain evidence="5">CBS 781.70</strain>
    </source>
</reference>
<dbReference type="GO" id="GO:0006351">
    <property type="term" value="P:DNA-templated transcription"/>
    <property type="evidence" value="ECO:0007669"/>
    <property type="project" value="InterPro"/>
</dbReference>
<feature type="region of interest" description="Disordered" evidence="1">
    <location>
        <begin position="75"/>
        <end position="124"/>
    </location>
</feature>
<evidence type="ECO:0000313" key="5">
    <source>
        <dbReference type="RefSeq" id="XP_033530429.1"/>
    </source>
</evidence>
<feature type="compositionally biased region" description="Low complexity" evidence="1">
    <location>
        <begin position="88"/>
        <end position="105"/>
    </location>
</feature>
<feature type="domain" description="DNA-directed RNA polymerase II subunit RPB9-like zinc ribbon" evidence="2">
    <location>
        <begin position="20"/>
        <end position="73"/>
    </location>
</feature>
<dbReference type="InterPro" id="IPR001529">
    <property type="entry name" value="Zn_ribbon_RPB9"/>
</dbReference>
<proteinExistence type="predicted"/>
<evidence type="ECO:0000313" key="4">
    <source>
        <dbReference type="Proteomes" id="UP000504638"/>
    </source>
</evidence>
<evidence type="ECO:0000256" key="1">
    <source>
        <dbReference type="SAM" id="MobiDB-lite"/>
    </source>
</evidence>
<dbReference type="EMBL" id="ML975179">
    <property type="protein sequence ID" value="KAF1808798.1"/>
    <property type="molecule type" value="Genomic_DNA"/>
</dbReference>
<dbReference type="OrthoDB" id="282270at2759"/>
<dbReference type="Pfam" id="PF02150">
    <property type="entry name" value="Zn_ribbon_RPB9"/>
    <property type="match status" value="1"/>
</dbReference>
<reference evidence="5" key="2">
    <citation type="submission" date="2020-04" db="EMBL/GenBank/DDBJ databases">
        <authorList>
            <consortium name="NCBI Genome Project"/>
        </authorList>
    </citation>
    <scope>NUCLEOTIDE SEQUENCE</scope>
    <source>
        <strain evidence="5">CBS 781.70</strain>
    </source>
</reference>
<sequence length="208" mass="22521">MADSPAATNGTDKPKKITFRFCQECSNMLYPHEETSTNKLLFQCRSCHWKEDAPISVIYRNEMSNTVGETAGITQDVAQDPTVGGSRGSHTSSSSPSNPVPNDSVQGARLLSPTSMSADPSSDFPPLSPLLRALPLDTPDFCTMCGQEIFCVTCGEEVETGCFLETEETEADSVRTLAAMSGERTIGYDCLPDALRSSNLDTERMEDS</sequence>
<organism evidence="3">
    <name type="scientific">Eremomyces bilateralis CBS 781.70</name>
    <dbReference type="NCBI Taxonomy" id="1392243"/>
    <lineage>
        <taxon>Eukaryota</taxon>
        <taxon>Fungi</taxon>
        <taxon>Dikarya</taxon>
        <taxon>Ascomycota</taxon>
        <taxon>Pezizomycotina</taxon>
        <taxon>Dothideomycetes</taxon>
        <taxon>Dothideomycetes incertae sedis</taxon>
        <taxon>Eremomycetales</taxon>
        <taxon>Eremomycetaceae</taxon>
        <taxon>Eremomyces</taxon>
    </lineage>
</organism>
<name>A0A6G1FSV6_9PEZI</name>
<dbReference type="Gene3D" id="2.20.25.10">
    <property type="match status" value="1"/>
</dbReference>
<dbReference type="SUPFAM" id="SSF57783">
    <property type="entry name" value="Zinc beta-ribbon"/>
    <property type="match status" value="1"/>
</dbReference>
<protein>
    <recommendedName>
        <fullName evidence="2">DNA-directed RNA polymerase II subunit RPB9-like zinc ribbon domain-containing protein</fullName>
    </recommendedName>
</protein>
<dbReference type="GeneID" id="54420852"/>